<dbReference type="InterPro" id="IPR022635">
    <property type="entry name" value="DNA_polIII_beta_C"/>
</dbReference>
<dbReference type="Pfam" id="PF02767">
    <property type="entry name" value="DNA_pol3_beta_2"/>
    <property type="match status" value="1"/>
</dbReference>
<dbReference type="PIRSF" id="PIRSF000804">
    <property type="entry name" value="DNA_pol_III_b"/>
    <property type="match status" value="1"/>
</dbReference>
<dbReference type="PANTHER" id="PTHR30478:SF0">
    <property type="entry name" value="BETA SLIDING CLAMP"/>
    <property type="match status" value="1"/>
</dbReference>
<comment type="similarity">
    <text evidence="2 9">Belongs to the beta sliding clamp family.</text>
</comment>
<feature type="domain" description="DNA polymerase III beta sliding clamp N-terminal" evidence="10">
    <location>
        <begin position="11"/>
        <end position="130"/>
    </location>
</feature>
<dbReference type="Gene3D" id="3.10.150.10">
    <property type="entry name" value="DNA Polymerase III, subunit A, domain 2"/>
    <property type="match status" value="3"/>
</dbReference>
<evidence type="ECO:0000256" key="3">
    <source>
        <dbReference type="ARBA" id="ARBA00022490"/>
    </source>
</evidence>
<dbReference type="PANTHER" id="PTHR30478">
    <property type="entry name" value="DNA POLYMERASE III SUBUNIT BETA"/>
    <property type="match status" value="1"/>
</dbReference>
<dbReference type="InterPro" id="IPR022634">
    <property type="entry name" value="DNA_polIII_beta_N"/>
</dbReference>
<keyword evidence="3 9" id="KW-0963">Cytoplasm</keyword>
<dbReference type="InterPro" id="IPR001001">
    <property type="entry name" value="DNA_polIII_beta"/>
</dbReference>
<dbReference type="EMBL" id="BAABDD010000006">
    <property type="protein sequence ID" value="GAA3738777.1"/>
    <property type="molecule type" value="Genomic_DNA"/>
</dbReference>
<comment type="caution">
    <text evidence="13">The sequence shown here is derived from an EMBL/GenBank/DDBJ whole genome shotgun (WGS) entry which is preliminary data.</text>
</comment>
<evidence type="ECO:0000313" key="14">
    <source>
        <dbReference type="Proteomes" id="UP001500908"/>
    </source>
</evidence>
<organism evidence="13 14">
    <name type="scientific">Salinactinospora qingdaonensis</name>
    <dbReference type="NCBI Taxonomy" id="702744"/>
    <lineage>
        <taxon>Bacteria</taxon>
        <taxon>Bacillati</taxon>
        <taxon>Actinomycetota</taxon>
        <taxon>Actinomycetes</taxon>
        <taxon>Streptosporangiales</taxon>
        <taxon>Nocardiopsidaceae</taxon>
        <taxon>Salinactinospora</taxon>
    </lineage>
</organism>
<evidence type="ECO:0000259" key="11">
    <source>
        <dbReference type="Pfam" id="PF02767"/>
    </source>
</evidence>
<evidence type="ECO:0000256" key="2">
    <source>
        <dbReference type="ARBA" id="ARBA00010752"/>
    </source>
</evidence>
<feature type="domain" description="DNA polymerase III beta sliding clamp central" evidence="11">
    <location>
        <begin position="140"/>
        <end position="264"/>
    </location>
</feature>
<keyword evidence="5 9" id="KW-0548">Nucleotidyltransferase</keyword>
<accession>A0ABP7FGU1</accession>
<evidence type="ECO:0000313" key="13">
    <source>
        <dbReference type="EMBL" id="GAA3738777.1"/>
    </source>
</evidence>
<evidence type="ECO:0000259" key="10">
    <source>
        <dbReference type="Pfam" id="PF00712"/>
    </source>
</evidence>
<keyword evidence="6 9" id="KW-0235">DNA replication</keyword>
<dbReference type="CDD" id="cd00140">
    <property type="entry name" value="beta_clamp"/>
    <property type="match status" value="1"/>
</dbReference>
<dbReference type="Proteomes" id="UP001500908">
    <property type="component" value="Unassembled WGS sequence"/>
</dbReference>
<gene>
    <name evidence="13" type="primary">dnaN_3</name>
    <name evidence="13" type="ORF">GCM10022402_18330</name>
</gene>
<evidence type="ECO:0000256" key="4">
    <source>
        <dbReference type="ARBA" id="ARBA00022679"/>
    </source>
</evidence>
<evidence type="ECO:0000256" key="5">
    <source>
        <dbReference type="ARBA" id="ARBA00022695"/>
    </source>
</evidence>
<comment type="function">
    <text evidence="9">Confers DNA tethering and processivity to DNA polymerases and other proteins. Acts as a clamp, forming a ring around DNA (a reaction catalyzed by the clamp-loading complex) which diffuses in an ATP-independent manner freely and bidirectionally along dsDNA. Initially characterized for its ability to contact the catalytic subunit of DNA polymerase III (Pol III), a complex, multichain enzyme responsible for most of the replicative synthesis in bacteria; Pol III exhibits 3'-5' exonuclease proofreading activity. The beta chain is required for initiation of replication as well as for processivity of DNA replication.</text>
</comment>
<protein>
    <recommendedName>
        <fullName evidence="9">Beta sliding clamp</fullName>
    </recommendedName>
</protein>
<keyword evidence="14" id="KW-1185">Reference proteome</keyword>
<reference evidence="14" key="1">
    <citation type="journal article" date="2019" name="Int. J. Syst. Evol. Microbiol.">
        <title>The Global Catalogue of Microorganisms (GCM) 10K type strain sequencing project: providing services to taxonomists for standard genome sequencing and annotation.</title>
        <authorList>
            <consortium name="The Broad Institute Genomics Platform"/>
            <consortium name="The Broad Institute Genome Sequencing Center for Infectious Disease"/>
            <person name="Wu L."/>
            <person name="Ma J."/>
        </authorList>
    </citation>
    <scope>NUCLEOTIDE SEQUENCE [LARGE SCALE GENOMIC DNA]</scope>
    <source>
        <strain evidence="14">JCM 17137</strain>
    </source>
</reference>
<comment type="subcellular location">
    <subcellularLocation>
        <location evidence="1 9">Cytoplasm</location>
    </subcellularLocation>
</comment>
<dbReference type="InterPro" id="IPR022637">
    <property type="entry name" value="DNA_polIII_beta_cen"/>
</dbReference>
<sequence>MGRRQEEAGVRFRVDQQGFADAVAWTARALPSRPAVPVLAGMRLDLSDPASGRLQLSSFDYEVSARAAVDVAAVEAGTVLVSGRLLAEIVRNLPDRPVEVAADGPRVTLTCGGARFTLLTLPLEDYPRLPEMPAAVGSVAADAFALAARQVTPVASRDDTLPMLTGVHLSMAADSMTWAATDRYRIVVRELWWHPEHPDLAATALVPARTLAETARALVNGSNVGIALFSPERGAGDSTMPSEGMIGFDNAGRQMTTRLIDSEFVNYQARFPSDFSARARVPTAPLLEAVKRVALVAERGTPLRLSFSAHEVVLEAGSGDDAQALEAMQVEFGGDELSIAFNVQYLLDGLGAVDSEHADIGFTSPTKPAVISNVPADESDRPDLRYLVMPLRVS</sequence>
<evidence type="ECO:0000256" key="6">
    <source>
        <dbReference type="ARBA" id="ARBA00022705"/>
    </source>
</evidence>
<evidence type="ECO:0000259" key="12">
    <source>
        <dbReference type="Pfam" id="PF02768"/>
    </source>
</evidence>
<proteinExistence type="inferred from homology"/>
<keyword evidence="7 9" id="KW-0239">DNA-directed DNA polymerase</keyword>
<dbReference type="InterPro" id="IPR046938">
    <property type="entry name" value="DNA_clamp_sf"/>
</dbReference>
<dbReference type="NCBIfam" id="TIGR00663">
    <property type="entry name" value="dnan"/>
    <property type="match status" value="1"/>
</dbReference>
<dbReference type="SUPFAM" id="SSF55979">
    <property type="entry name" value="DNA clamp"/>
    <property type="match status" value="3"/>
</dbReference>
<evidence type="ECO:0000256" key="7">
    <source>
        <dbReference type="ARBA" id="ARBA00022932"/>
    </source>
</evidence>
<keyword evidence="4 9" id="KW-0808">Transferase</keyword>
<keyword evidence="8" id="KW-0238">DNA-binding</keyword>
<evidence type="ECO:0000256" key="8">
    <source>
        <dbReference type="ARBA" id="ARBA00023125"/>
    </source>
</evidence>
<evidence type="ECO:0000256" key="9">
    <source>
        <dbReference type="PIRNR" id="PIRNR000804"/>
    </source>
</evidence>
<comment type="subunit">
    <text evidence="9">Forms a ring-shaped head-to-tail homodimer around DNA.</text>
</comment>
<evidence type="ECO:0000256" key="1">
    <source>
        <dbReference type="ARBA" id="ARBA00004496"/>
    </source>
</evidence>
<feature type="domain" description="DNA polymerase III beta sliding clamp C-terminal" evidence="12">
    <location>
        <begin position="271"/>
        <end position="391"/>
    </location>
</feature>
<dbReference type="Pfam" id="PF02768">
    <property type="entry name" value="DNA_pol3_beta_3"/>
    <property type="match status" value="1"/>
</dbReference>
<dbReference type="Pfam" id="PF00712">
    <property type="entry name" value="DNA_pol3_beta"/>
    <property type="match status" value="1"/>
</dbReference>
<dbReference type="SMART" id="SM00480">
    <property type="entry name" value="POL3Bc"/>
    <property type="match status" value="1"/>
</dbReference>
<name>A0ABP7FGU1_9ACTN</name>